<evidence type="ECO:0000256" key="1">
    <source>
        <dbReference type="SAM" id="SignalP"/>
    </source>
</evidence>
<sequence>MKTLFLISFAALAFASPAHAQPVAAQTAVSTAGLDLGTARGVRALDLRILHAASALCGTPSPADPRGRQDYDQCRADARATVAAERERLLANARSNAPVALAAGQ</sequence>
<feature type="signal peptide" evidence="1">
    <location>
        <begin position="1"/>
        <end position="20"/>
    </location>
</feature>
<dbReference type="InterPro" id="IPR030972">
    <property type="entry name" value="UrcA_uranyl"/>
</dbReference>
<dbReference type="EMBL" id="JBHUDY010000001">
    <property type="protein sequence ID" value="MFD1610763.1"/>
    <property type="molecule type" value="Genomic_DNA"/>
</dbReference>
<dbReference type="Proteomes" id="UP001597115">
    <property type="component" value="Unassembled WGS sequence"/>
</dbReference>
<organism evidence="2 3">
    <name type="scientific">Sphingomonas tabacisoli</name>
    <dbReference type="NCBI Taxonomy" id="2249466"/>
    <lineage>
        <taxon>Bacteria</taxon>
        <taxon>Pseudomonadati</taxon>
        <taxon>Pseudomonadota</taxon>
        <taxon>Alphaproteobacteria</taxon>
        <taxon>Sphingomonadales</taxon>
        <taxon>Sphingomonadaceae</taxon>
        <taxon>Sphingomonas</taxon>
    </lineage>
</organism>
<reference evidence="3" key="1">
    <citation type="journal article" date="2019" name="Int. J. Syst. Evol. Microbiol.">
        <title>The Global Catalogue of Microorganisms (GCM) 10K type strain sequencing project: providing services to taxonomists for standard genome sequencing and annotation.</title>
        <authorList>
            <consortium name="The Broad Institute Genomics Platform"/>
            <consortium name="The Broad Institute Genome Sequencing Center for Infectious Disease"/>
            <person name="Wu L."/>
            <person name="Ma J."/>
        </authorList>
    </citation>
    <scope>NUCLEOTIDE SEQUENCE [LARGE SCALE GENOMIC DNA]</scope>
    <source>
        <strain evidence="3">CGMCC 1.16275</strain>
    </source>
</reference>
<feature type="chain" id="PRO_5047423044" evidence="1">
    <location>
        <begin position="21"/>
        <end position="105"/>
    </location>
</feature>
<dbReference type="NCBIfam" id="TIGR04433">
    <property type="entry name" value="UrcA_uranyl"/>
    <property type="match status" value="1"/>
</dbReference>
<name>A0ABW4HYM4_9SPHN</name>
<evidence type="ECO:0000313" key="2">
    <source>
        <dbReference type="EMBL" id="MFD1610763.1"/>
    </source>
</evidence>
<comment type="caution">
    <text evidence="2">The sequence shown here is derived from an EMBL/GenBank/DDBJ whole genome shotgun (WGS) entry which is preliminary data.</text>
</comment>
<keyword evidence="3" id="KW-1185">Reference proteome</keyword>
<evidence type="ECO:0000313" key="3">
    <source>
        <dbReference type="Proteomes" id="UP001597115"/>
    </source>
</evidence>
<proteinExistence type="predicted"/>
<gene>
    <name evidence="2" type="ORF">ACFSCW_02990</name>
</gene>
<accession>A0ABW4HYM4</accession>
<protein>
    <submittedName>
        <fullName evidence="2">UrcA family protein</fullName>
    </submittedName>
</protein>
<keyword evidence="1" id="KW-0732">Signal</keyword>
<dbReference type="RefSeq" id="WP_380886744.1">
    <property type="nucleotide sequence ID" value="NZ_JBHUDY010000001.1"/>
</dbReference>